<protein>
    <submittedName>
        <fullName evidence="4">Pentatricopeptide repeat-containing protein, mitochondrial</fullName>
    </submittedName>
</protein>
<accession>A0A9P1CQN0</accession>
<feature type="compositionally biased region" description="Polar residues" evidence="1">
    <location>
        <begin position="590"/>
        <end position="600"/>
    </location>
</feature>
<name>A0A9P1CQN0_9DINO</name>
<keyword evidence="2" id="KW-1133">Transmembrane helix</keyword>
<evidence type="ECO:0000256" key="2">
    <source>
        <dbReference type="SAM" id="Phobius"/>
    </source>
</evidence>
<dbReference type="EMBL" id="CAMXCT030002046">
    <property type="protein sequence ID" value="CAL4782510.1"/>
    <property type="molecule type" value="Genomic_DNA"/>
</dbReference>
<reference evidence="4 5" key="2">
    <citation type="submission" date="2024-05" db="EMBL/GenBank/DDBJ databases">
        <authorList>
            <person name="Chen Y."/>
            <person name="Shah S."/>
            <person name="Dougan E. K."/>
            <person name="Thang M."/>
            <person name="Chan C."/>
        </authorList>
    </citation>
    <scope>NUCLEOTIDE SEQUENCE [LARGE SCALE GENOMIC DNA]</scope>
</reference>
<comment type="caution">
    <text evidence="3">The sequence shown here is derived from an EMBL/GenBank/DDBJ whole genome shotgun (WGS) entry which is preliminary data.</text>
</comment>
<gene>
    <name evidence="3" type="ORF">C1SCF055_LOCUS21788</name>
</gene>
<evidence type="ECO:0000256" key="1">
    <source>
        <dbReference type="SAM" id="MobiDB-lite"/>
    </source>
</evidence>
<dbReference type="EMBL" id="CAMXCT010002046">
    <property type="protein sequence ID" value="CAI3995198.1"/>
    <property type="molecule type" value="Genomic_DNA"/>
</dbReference>
<feature type="transmembrane region" description="Helical" evidence="2">
    <location>
        <begin position="509"/>
        <end position="530"/>
    </location>
</feature>
<evidence type="ECO:0000313" key="3">
    <source>
        <dbReference type="EMBL" id="CAI3995198.1"/>
    </source>
</evidence>
<proteinExistence type="predicted"/>
<sequence>MSSYPHLALEKMVRESSGACMITVEKGYWSPCMRETWMPHVNICGDDGCDVHSTGTGVCSVRVDGAAYSLTHCGVFPAPAVNQAQGKDVHLFCPAAVPIAVFPILKCAHTALSQWLAKLESAETQQAVWKLLSEFHLSGKVSYLEAAKKRHHYAEVNKLWLQNEVNYGGPESFFNTLLDDVNLLGHNATLPSKVGWSLKFTSRLLFATGGSLLPDSHLYLPPHLCGACCATGRNRLPVVVVRNPFSRLASGWRLTVFLPLQWSLQRPLNSTDLGAQDTVAALQELSDFGSFVSFVQLLLAGKAALNTVLEVAKAERLIDGRVPVWPASHPLSLGDLLHLIPVSEFLQTAPKEWRQQKMMFLHMEHLEEDLETLAKVLCSSYSYCEKLPSFPHIKPTDEHPREQWGQAEQSSWIYFRKRLQWTPNLAEQAAGIYSEDFQLLGYDPRRPEQQDPLHPPDLPGMKVAPLEARNIVPLVYVWLVAICVMLSRTRFGGPLAVNIGGRAIVQHSLLQIFVGASIGFPLGVAAFWLYLGQRGWWLGVVLALVVMSLVTVLASIVQRIPPPKVERKDSESADNDTTGSGTPEVLDFGANQSSNLDGTK</sequence>
<dbReference type="AlphaFoldDB" id="A0A9P1CQN0"/>
<keyword evidence="2" id="KW-0812">Transmembrane</keyword>
<keyword evidence="2" id="KW-0472">Membrane</keyword>
<feature type="transmembrane region" description="Helical" evidence="2">
    <location>
        <begin position="471"/>
        <end position="488"/>
    </location>
</feature>
<dbReference type="EMBL" id="CAMXCT020002046">
    <property type="protein sequence ID" value="CAL1148573.1"/>
    <property type="molecule type" value="Genomic_DNA"/>
</dbReference>
<evidence type="ECO:0000313" key="5">
    <source>
        <dbReference type="Proteomes" id="UP001152797"/>
    </source>
</evidence>
<organism evidence="3">
    <name type="scientific">Cladocopium goreaui</name>
    <dbReference type="NCBI Taxonomy" id="2562237"/>
    <lineage>
        <taxon>Eukaryota</taxon>
        <taxon>Sar</taxon>
        <taxon>Alveolata</taxon>
        <taxon>Dinophyceae</taxon>
        <taxon>Suessiales</taxon>
        <taxon>Symbiodiniaceae</taxon>
        <taxon>Cladocopium</taxon>
    </lineage>
</organism>
<evidence type="ECO:0000313" key="4">
    <source>
        <dbReference type="EMBL" id="CAL4782510.1"/>
    </source>
</evidence>
<feature type="region of interest" description="Disordered" evidence="1">
    <location>
        <begin position="563"/>
        <end position="600"/>
    </location>
</feature>
<reference evidence="3" key="1">
    <citation type="submission" date="2022-10" db="EMBL/GenBank/DDBJ databases">
        <authorList>
            <person name="Chen Y."/>
            <person name="Dougan E. K."/>
            <person name="Chan C."/>
            <person name="Rhodes N."/>
            <person name="Thang M."/>
        </authorList>
    </citation>
    <scope>NUCLEOTIDE SEQUENCE</scope>
</reference>
<feature type="transmembrane region" description="Helical" evidence="2">
    <location>
        <begin position="536"/>
        <end position="557"/>
    </location>
</feature>
<dbReference type="Proteomes" id="UP001152797">
    <property type="component" value="Unassembled WGS sequence"/>
</dbReference>
<keyword evidence="5" id="KW-1185">Reference proteome</keyword>